<evidence type="ECO:0000313" key="2">
    <source>
        <dbReference type="EMBL" id="GGJ30292.1"/>
    </source>
</evidence>
<proteinExistence type="predicted"/>
<keyword evidence="3" id="KW-1185">Reference proteome</keyword>
<sequence>MTRAILLQGQQVPYILKRSTRKTIGLRVASGQLEVSVPRALTLKFVEQILQERQDWILQKVQETRSVLWELKDGLQGHIAGSPVTFLIQDVPKISLLDQQILIPQDTPREALKAFLIQKGPELVASRVQHWAEKIQVQPVKVRITRAQRRWGSMNARGILALSVGTLLLEPDLLDYVLVHELCHLHHLNHSAEYWTCVERFLPDFEDRHQRVKHQGGVLTGLF</sequence>
<organism evidence="2 3">
    <name type="scientific">Deinococcus roseus</name>
    <dbReference type="NCBI Taxonomy" id="392414"/>
    <lineage>
        <taxon>Bacteria</taxon>
        <taxon>Thermotogati</taxon>
        <taxon>Deinococcota</taxon>
        <taxon>Deinococci</taxon>
        <taxon>Deinococcales</taxon>
        <taxon>Deinococcaceae</taxon>
        <taxon>Deinococcus</taxon>
    </lineage>
</organism>
<dbReference type="InterPro" id="IPR053136">
    <property type="entry name" value="UTP_pyrophosphatase-like"/>
</dbReference>
<name>A0ABQ2CXV0_9DEIO</name>
<comment type="caution">
    <text evidence="2">The sequence shown here is derived from an EMBL/GenBank/DDBJ whole genome shotgun (WGS) entry which is preliminary data.</text>
</comment>
<protein>
    <recommendedName>
        <fullName evidence="1">YgjP-like metallopeptidase domain-containing protein</fullName>
    </recommendedName>
</protein>
<dbReference type="CDD" id="cd07344">
    <property type="entry name" value="M48_yhfN_like"/>
    <property type="match status" value="1"/>
</dbReference>
<dbReference type="PANTHER" id="PTHR30399">
    <property type="entry name" value="UNCHARACTERIZED PROTEIN YGJP"/>
    <property type="match status" value="1"/>
</dbReference>
<evidence type="ECO:0000313" key="3">
    <source>
        <dbReference type="Proteomes" id="UP000632222"/>
    </source>
</evidence>
<dbReference type="Gene3D" id="3.30.2010.10">
    <property type="entry name" value="Metalloproteases ('zincins'), catalytic domain"/>
    <property type="match status" value="1"/>
</dbReference>
<dbReference type="EMBL" id="BMOD01000004">
    <property type="protein sequence ID" value="GGJ30292.1"/>
    <property type="molecule type" value="Genomic_DNA"/>
</dbReference>
<accession>A0ABQ2CXV0</accession>
<feature type="domain" description="YgjP-like metallopeptidase" evidence="1">
    <location>
        <begin position="22"/>
        <end position="214"/>
    </location>
</feature>
<gene>
    <name evidence="2" type="ORF">GCM10008938_15380</name>
</gene>
<dbReference type="InterPro" id="IPR002725">
    <property type="entry name" value="YgjP-like_metallopeptidase"/>
</dbReference>
<dbReference type="Proteomes" id="UP000632222">
    <property type="component" value="Unassembled WGS sequence"/>
</dbReference>
<dbReference type="RefSeq" id="WP_189002024.1">
    <property type="nucleotide sequence ID" value="NZ_BMOD01000004.1"/>
</dbReference>
<evidence type="ECO:0000259" key="1">
    <source>
        <dbReference type="Pfam" id="PF01863"/>
    </source>
</evidence>
<reference evidence="3" key="1">
    <citation type="journal article" date="2019" name="Int. J. Syst. Evol. Microbiol.">
        <title>The Global Catalogue of Microorganisms (GCM) 10K type strain sequencing project: providing services to taxonomists for standard genome sequencing and annotation.</title>
        <authorList>
            <consortium name="The Broad Institute Genomics Platform"/>
            <consortium name="The Broad Institute Genome Sequencing Center for Infectious Disease"/>
            <person name="Wu L."/>
            <person name="Ma J."/>
        </authorList>
    </citation>
    <scope>NUCLEOTIDE SEQUENCE [LARGE SCALE GENOMIC DNA]</scope>
    <source>
        <strain evidence="3">JCM 14370</strain>
    </source>
</reference>
<dbReference type="PANTHER" id="PTHR30399:SF1">
    <property type="entry name" value="UTP PYROPHOSPHATASE"/>
    <property type="match status" value="1"/>
</dbReference>
<dbReference type="Pfam" id="PF01863">
    <property type="entry name" value="YgjP-like"/>
    <property type="match status" value="1"/>
</dbReference>